<dbReference type="InterPro" id="IPR018062">
    <property type="entry name" value="HTH_AraC-typ_CS"/>
</dbReference>
<evidence type="ECO:0000313" key="6">
    <source>
        <dbReference type="EMBL" id="GGB52420.1"/>
    </source>
</evidence>
<dbReference type="PANTHER" id="PTHR46796">
    <property type="entry name" value="HTH-TYPE TRANSCRIPTIONAL ACTIVATOR RHAS-RELATED"/>
    <property type="match status" value="1"/>
</dbReference>
<dbReference type="EMBL" id="BMKE01000027">
    <property type="protein sequence ID" value="GGB52420.1"/>
    <property type="molecule type" value="Genomic_DNA"/>
</dbReference>
<evidence type="ECO:0000256" key="3">
    <source>
        <dbReference type="ARBA" id="ARBA00023159"/>
    </source>
</evidence>
<keyword evidence="7" id="KW-1185">Reference proteome</keyword>
<keyword evidence="1" id="KW-0805">Transcription regulation</keyword>
<protein>
    <submittedName>
        <fullName evidence="6">AraC family transcriptional regulator</fullName>
    </submittedName>
</protein>
<reference evidence="7" key="1">
    <citation type="journal article" date="2019" name="Int. J. Syst. Evol. Microbiol.">
        <title>The Global Catalogue of Microorganisms (GCM) 10K type strain sequencing project: providing services to taxonomists for standard genome sequencing and annotation.</title>
        <authorList>
            <consortium name="The Broad Institute Genomics Platform"/>
            <consortium name="The Broad Institute Genome Sequencing Center for Infectious Disease"/>
            <person name="Wu L."/>
            <person name="Ma J."/>
        </authorList>
    </citation>
    <scope>NUCLEOTIDE SEQUENCE [LARGE SCALE GENOMIC DNA]</scope>
    <source>
        <strain evidence="7">CGMCC 1.15923</strain>
    </source>
</reference>
<dbReference type="RefSeq" id="WP_188630659.1">
    <property type="nucleotide sequence ID" value="NZ_BMKE01000027.1"/>
</dbReference>
<dbReference type="Pfam" id="PF12833">
    <property type="entry name" value="HTH_18"/>
    <property type="match status" value="1"/>
</dbReference>
<dbReference type="InterPro" id="IPR018060">
    <property type="entry name" value="HTH_AraC"/>
</dbReference>
<evidence type="ECO:0000256" key="2">
    <source>
        <dbReference type="ARBA" id="ARBA00023125"/>
    </source>
</evidence>
<evidence type="ECO:0000256" key="1">
    <source>
        <dbReference type="ARBA" id="ARBA00023015"/>
    </source>
</evidence>
<keyword evidence="3" id="KW-0010">Activator</keyword>
<accession>A0ABQ1IWX2</accession>
<dbReference type="InterPro" id="IPR050204">
    <property type="entry name" value="AraC_XylS_family_regulators"/>
</dbReference>
<dbReference type="SUPFAM" id="SSF46689">
    <property type="entry name" value="Homeodomain-like"/>
    <property type="match status" value="2"/>
</dbReference>
<sequence length="277" mass="30932">MSKEKANYKVSEALNGIEIVDAHYKKQAFSKHVHEGYTIGVIEQGAQRFFRSGENHIADENSIILVNADDVHTGEAATEGGWHYRAIYPTPEHFSLISNDLIGGDSLIPYFRDSVIHDKRIANQLRLIMDQIEEGASVLLVETLIYSTLLALAAKYGRTQELPKDIGVNSNKLQLAKEFLDANPEVDVSLEALSNIVGCSKYHFIRQFGKSFGISPHAYQIQVRLIKAKQLLKAGVSIADVSHDCGFHDQSHLTRHFKKALGTTPKQFQIQAISYKN</sequence>
<keyword evidence="4" id="KW-0804">Transcription</keyword>
<dbReference type="Pfam" id="PF02311">
    <property type="entry name" value="AraC_binding"/>
    <property type="match status" value="1"/>
</dbReference>
<dbReference type="Gene3D" id="1.10.10.60">
    <property type="entry name" value="Homeodomain-like"/>
    <property type="match status" value="2"/>
</dbReference>
<evidence type="ECO:0000313" key="7">
    <source>
        <dbReference type="Proteomes" id="UP000646152"/>
    </source>
</evidence>
<keyword evidence="2" id="KW-0238">DNA-binding</keyword>
<evidence type="ECO:0000256" key="4">
    <source>
        <dbReference type="ARBA" id="ARBA00023163"/>
    </source>
</evidence>
<proteinExistence type="predicted"/>
<dbReference type="SUPFAM" id="SSF51215">
    <property type="entry name" value="Regulatory protein AraC"/>
    <property type="match status" value="1"/>
</dbReference>
<dbReference type="InterPro" id="IPR037923">
    <property type="entry name" value="HTH-like"/>
</dbReference>
<organism evidence="6 7">
    <name type="scientific">Oceanisphaera marina</name>
    <dbReference type="NCBI Taxonomy" id="2017550"/>
    <lineage>
        <taxon>Bacteria</taxon>
        <taxon>Pseudomonadati</taxon>
        <taxon>Pseudomonadota</taxon>
        <taxon>Gammaproteobacteria</taxon>
        <taxon>Aeromonadales</taxon>
        <taxon>Aeromonadaceae</taxon>
        <taxon>Oceanisphaera</taxon>
    </lineage>
</organism>
<dbReference type="PANTHER" id="PTHR46796:SF2">
    <property type="entry name" value="TRANSCRIPTIONAL REGULATORY PROTEIN"/>
    <property type="match status" value="1"/>
</dbReference>
<gene>
    <name evidence="6" type="ORF">GCM10011502_26980</name>
</gene>
<dbReference type="PROSITE" id="PS00041">
    <property type="entry name" value="HTH_ARAC_FAMILY_1"/>
    <property type="match status" value="1"/>
</dbReference>
<name>A0ABQ1IWX2_9GAMM</name>
<comment type="caution">
    <text evidence="6">The sequence shown here is derived from an EMBL/GenBank/DDBJ whole genome shotgun (WGS) entry which is preliminary data.</text>
</comment>
<dbReference type="PROSITE" id="PS01124">
    <property type="entry name" value="HTH_ARAC_FAMILY_2"/>
    <property type="match status" value="1"/>
</dbReference>
<dbReference type="InterPro" id="IPR009057">
    <property type="entry name" value="Homeodomain-like_sf"/>
</dbReference>
<dbReference type="SMART" id="SM00342">
    <property type="entry name" value="HTH_ARAC"/>
    <property type="match status" value="1"/>
</dbReference>
<evidence type="ECO:0000259" key="5">
    <source>
        <dbReference type="PROSITE" id="PS01124"/>
    </source>
</evidence>
<feature type="domain" description="HTH araC/xylS-type" evidence="5">
    <location>
        <begin position="174"/>
        <end position="271"/>
    </location>
</feature>
<dbReference type="InterPro" id="IPR003313">
    <property type="entry name" value="AraC-bd"/>
</dbReference>
<dbReference type="Proteomes" id="UP000646152">
    <property type="component" value="Unassembled WGS sequence"/>
</dbReference>